<proteinExistence type="predicted"/>
<organism evidence="2 3">
    <name type="scientific">Sphaerisporangium rhizosphaerae</name>
    <dbReference type="NCBI Taxonomy" id="2269375"/>
    <lineage>
        <taxon>Bacteria</taxon>
        <taxon>Bacillati</taxon>
        <taxon>Actinomycetota</taxon>
        <taxon>Actinomycetes</taxon>
        <taxon>Streptosporangiales</taxon>
        <taxon>Streptosporangiaceae</taxon>
        <taxon>Sphaerisporangium</taxon>
    </lineage>
</organism>
<dbReference type="EMBL" id="JBHTCG010000005">
    <property type="protein sequence ID" value="MFC7382406.1"/>
    <property type="molecule type" value="Genomic_DNA"/>
</dbReference>
<dbReference type="RefSeq" id="WP_380825642.1">
    <property type="nucleotide sequence ID" value="NZ_JBHTCG010000005.1"/>
</dbReference>
<feature type="signal peptide" evidence="1">
    <location>
        <begin position="1"/>
        <end position="21"/>
    </location>
</feature>
<gene>
    <name evidence="2" type="ORF">ACFQSB_09350</name>
</gene>
<comment type="caution">
    <text evidence="2">The sequence shown here is derived from an EMBL/GenBank/DDBJ whole genome shotgun (WGS) entry which is preliminary data.</text>
</comment>
<evidence type="ECO:0000313" key="2">
    <source>
        <dbReference type="EMBL" id="MFC7382406.1"/>
    </source>
</evidence>
<dbReference type="PROSITE" id="PS51257">
    <property type="entry name" value="PROKAR_LIPOPROTEIN"/>
    <property type="match status" value="1"/>
</dbReference>
<keyword evidence="1" id="KW-0732">Signal</keyword>
<reference evidence="3" key="1">
    <citation type="journal article" date="2019" name="Int. J. Syst. Evol. Microbiol.">
        <title>The Global Catalogue of Microorganisms (GCM) 10K type strain sequencing project: providing services to taxonomists for standard genome sequencing and annotation.</title>
        <authorList>
            <consortium name="The Broad Institute Genomics Platform"/>
            <consortium name="The Broad Institute Genome Sequencing Center for Infectious Disease"/>
            <person name="Wu L."/>
            <person name="Ma J."/>
        </authorList>
    </citation>
    <scope>NUCLEOTIDE SEQUENCE [LARGE SCALE GENOMIC DNA]</scope>
    <source>
        <strain evidence="3">CECT 7649</strain>
    </source>
</reference>
<keyword evidence="3" id="KW-1185">Reference proteome</keyword>
<evidence type="ECO:0000256" key="1">
    <source>
        <dbReference type="SAM" id="SignalP"/>
    </source>
</evidence>
<evidence type="ECO:0008006" key="4">
    <source>
        <dbReference type="Google" id="ProtNLM"/>
    </source>
</evidence>
<name>A0ABW2NYC8_9ACTN</name>
<dbReference type="Proteomes" id="UP001596496">
    <property type="component" value="Unassembled WGS sequence"/>
</dbReference>
<sequence length="166" mass="17535">MARLMAVVVAVAALVAGCTQGEGMPSSAMTQDQAVARVEQLIHDTAATLTPTPRLDLYRPSLNVQNCLEPTDGGSEDRIIINRTYFLRDIPKAKVSAVAGQVQAYWKRQGHLIQAVSKTGTSISGRSQPDDFLLSLSLTGDDVLTLGAGSPCIWPSGTPDPTAQAS</sequence>
<evidence type="ECO:0000313" key="3">
    <source>
        <dbReference type="Proteomes" id="UP001596496"/>
    </source>
</evidence>
<accession>A0ABW2NYC8</accession>
<feature type="chain" id="PRO_5046675405" description="DUF3558 domain-containing protein" evidence="1">
    <location>
        <begin position="22"/>
        <end position="166"/>
    </location>
</feature>
<protein>
    <recommendedName>
        <fullName evidence="4">DUF3558 domain-containing protein</fullName>
    </recommendedName>
</protein>